<evidence type="ECO:0000313" key="2">
    <source>
        <dbReference type="Proteomes" id="UP001521184"/>
    </source>
</evidence>
<dbReference type="Proteomes" id="UP001521184">
    <property type="component" value="Unassembled WGS sequence"/>
</dbReference>
<reference evidence="1 2" key="1">
    <citation type="journal article" date="2023" name="Plant Dis.">
        <title>First Report of Diplodia intermedia Causing Canker and Dieback Diseases on Apple Trees in Canada.</title>
        <authorList>
            <person name="Ellouze W."/>
            <person name="Ilyukhin E."/>
            <person name="Sulman M."/>
            <person name="Ali S."/>
        </authorList>
    </citation>
    <scope>NUCLEOTIDE SEQUENCE [LARGE SCALE GENOMIC DNA]</scope>
    <source>
        <strain evidence="1 2">M45-28</strain>
    </source>
</reference>
<name>A0ABR3TVI5_9PEZI</name>
<sequence>MTQCADFDPYIQINCAPYHLATSDSTVDNCTFSATSSNDTNTQNFLSGTNDQTLMKIGSFNPIMLRGLVLEKLPPLDIGNRNGGVALVQWLKVTGNIHRREDPALPTSIQQNTTFEARRCLLYVGVRIISARVDSGSYSETVLSEIIHADNASNGVMFASPGPGLQFHLDGNAESHGVRATLTLPPDNWMMLSAELTENIFDEYSLVNATQGPGTEGPDVARMLYATDNTTQSLDHLAHYLNVALRANDTVLLQERTGNTSAIASSQAVNGTVWVQAIFVRETHLDGDVESVR</sequence>
<keyword evidence="2" id="KW-1185">Reference proteome</keyword>
<proteinExistence type="predicted"/>
<gene>
    <name evidence="1" type="ORF">SLS58_004113</name>
</gene>
<comment type="caution">
    <text evidence="1">The sequence shown here is derived from an EMBL/GenBank/DDBJ whole genome shotgun (WGS) entry which is preliminary data.</text>
</comment>
<accession>A0ABR3TVI5</accession>
<evidence type="ECO:0000313" key="1">
    <source>
        <dbReference type="EMBL" id="KAL1645042.1"/>
    </source>
</evidence>
<protein>
    <submittedName>
        <fullName evidence="1">Uncharacterized protein</fullName>
    </submittedName>
</protein>
<organism evidence="1 2">
    <name type="scientific">Diplodia intermedia</name>
    <dbReference type="NCBI Taxonomy" id="856260"/>
    <lineage>
        <taxon>Eukaryota</taxon>
        <taxon>Fungi</taxon>
        <taxon>Dikarya</taxon>
        <taxon>Ascomycota</taxon>
        <taxon>Pezizomycotina</taxon>
        <taxon>Dothideomycetes</taxon>
        <taxon>Dothideomycetes incertae sedis</taxon>
        <taxon>Botryosphaeriales</taxon>
        <taxon>Botryosphaeriaceae</taxon>
        <taxon>Diplodia</taxon>
    </lineage>
</organism>
<dbReference type="EMBL" id="JAKEKT020000021">
    <property type="protein sequence ID" value="KAL1645042.1"/>
    <property type="molecule type" value="Genomic_DNA"/>
</dbReference>